<dbReference type="RefSeq" id="WP_191778121.1">
    <property type="nucleotide sequence ID" value="NZ_JACYFU010000006.1"/>
</dbReference>
<evidence type="ECO:0000256" key="1">
    <source>
        <dbReference type="SAM" id="Phobius"/>
    </source>
</evidence>
<dbReference type="Proteomes" id="UP000654108">
    <property type="component" value="Unassembled WGS sequence"/>
</dbReference>
<gene>
    <name evidence="2" type="ORF">IC608_17320</name>
</gene>
<organism evidence="2 3">
    <name type="scientific">Devosia oryzisoli</name>
    <dbReference type="NCBI Taxonomy" id="2774138"/>
    <lineage>
        <taxon>Bacteria</taxon>
        <taxon>Pseudomonadati</taxon>
        <taxon>Pseudomonadota</taxon>
        <taxon>Alphaproteobacteria</taxon>
        <taxon>Hyphomicrobiales</taxon>
        <taxon>Devosiaceae</taxon>
        <taxon>Devosia</taxon>
    </lineage>
</organism>
<keyword evidence="1" id="KW-1133">Transmembrane helix</keyword>
<keyword evidence="1" id="KW-0472">Membrane</keyword>
<keyword evidence="3" id="KW-1185">Reference proteome</keyword>
<feature type="transmembrane region" description="Helical" evidence="1">
    <location>
        <begin position="12"/>
        <end position="34"/>
    </location>
</feature>
<proteinExistence type="predicted"/>
<reference evidence="2" key="1">
    <citation type="submission" date="2020-09" db="EMBL/GenBank/DDBJ databases">
        <title>Genome seq and assembly of Devosia sp.</title>
        <authorList>
            <person name="Chhetri G."/>
        </authorList>
    </citation>
    <scope>NUCLEOTIDE SEQUENCE</scope>
    <source>
        <strain evidence="2">PTR5</strain>
    </source>
</reference>
<dbReference type="EMBL" id="JACYFU010000006">
    <property type="protein sequence ID" value="MBD8067232.1"/>
    <property type="molecule type" value="Genomic_DNA"/>
</dbReference>
<protein>
    <recommendedName>
        <fullName evidence="4">Transmembrane protein</fullName>
    </recommendedName>
</protein>
<evidence type="ECO:0000313" key="3">
    <source>
        <dbReference type="Proteomes" id="UP000654108"/>
    </source>
</evidence>
<dbReference type="AlphaFoldDB" id="A0A927IUS7"/>
<comment type="caution">
    <text evidence="2">The sequence shown here is derived from an EMBL/GenBank/DDBJ whole genome shotgun (WGS) entry which is preliminary data.</text>
</comment>
<name>A0A927IUS7_9HYPH</name>
<evidence type="ECO:0000313" key="2">
    <source>
        <dbReference type="EMBL" id="MBD8067232.1"/>
    </source>
</evidence>
<accession>A0A927IUS7</accession>
<keyword evidence="1" id="KW-0812">Transmembrane</keyword>
<sequence>MAWVLRPKVVGVTIAVLVVAIFVAANAHFFFVAFQSQPDCIEHVKRGEGGEGKFAAASPAC</sequence>
<evidence type="ECO:0008006" key="4">
    <source>
        <dbReference type="Google" id="ProtNLM"/>
    </source>
</evidence>